<evidence type="ECO:0000313" key="7">
    <source>
        <dbReference type="Proteomes" id="UP000235777"/>
    </source>
</evidence>
<reference evidence="6 7" key="1">
    <citation type="submission" date="2018-01" db="EMBL/GenBank/DDBJ databases">
        <title>Whole genome analyses suggest that Burkholderia sensu lato contains two further novel genera in the rhizoxinica-symbiotica group Mycetohabitans gen. nov., and Trinickia gen. nov.: implications for the evolution of diazotrophy and nodulation in the Burkholderiaceae.</title>
        <authorList>
            <person name="Estrada-de los Santos P."/>
            <person name="Palmer M."/>
            <person name="Chavez-Ramirez B."/>
            <person name="Beukes C."/>
            <person name="Steenkamp E.T."/>
            <person name="Hirsch A.M."/>
            <person name="Manyaka P."/>
            <person name="Maluk M."/>
            <person name="Lafos M."/>
            <person name="Crook M."/>
            <person name="Gross E."/>
            <person name="Simon M.F."/>
            <person name="Bueno dos Reis Junior F."/>
            <person name="Poole P.S."/>
            <person name="Venter S.N."/>
            <person name="James E.K."/>
        </authorList>
    </citation>
    <scope>NUCLEOTIDE SEQUENCE [LARGE SCALE GENOMIC DNA]</scope>
    <source>
        <strain evidence="6 7">JPY 581</strain>
    </source>
</reference>
<dbReference type="GO" id="GO:0003700">
    <property type="term" value="F:DNA-binding transcription factor activity"/>
    <property type="evidence" value="ECO:0007669"/>
    <property type="project" value="InterPro"/>
</dbReference>
<keyword evidence="4" id="KW-0804">Transcription</keyword>
<dbReference type="InterPro" id="IPR058163">
    <property type="entry name" value="LysR-type_TF_proteobact-type"/>
</dbReference>
<dbReference type="Pfam" id="PF03466">
    <property type="entry name" value="LysR_substrate"/>
    <property type="match status" value="1"/>
</dbReference>
<comment type="caution">
    <text evidence="6">The sequence shown here is derived from an EMBL/GenBank/DDBJ whole genome shotgun (WGS) entry which is preliminary data.</text>
</comment>
<accession>A0A2N7WTD6</accession>
<sequence length="305" mass="34091">MDKLRAMEAFVQVVDAGGFTRAADNMRLPKAKVSTVIRDLEAALGVKLLTRTTRRMHLTTDGAAYYQTCVHILSEIRDAEDALLQSHASPSGRVRVDVPSFLGRRVLIPALPEFLARYPRINIDVGLSDREFGLLEEGVDCALRGGAQPDSTLIAKPVGLLRFVISAAPSYLSGRGRPMHPRDLMNHECVNYFSPRTGKIFEWEFMRNGERTRIAVPGRVAVNDTDAYFDACRAGMGIGHLPMYGAADYIESGELVPLLEDWTVVPSPLFIVYPQNRHLSAKTRTFVDWLSELYREQDSLRKNDP</sequence>
<keyword evidence="7" id="KW-1185">Reference proteome</keyword>
<evidence type="ECO:0000256" key="4">
    <source>
        <dbReference type="ARBA" id="ARBA00023163"/>
    </source>
</evidence>
<comment type="similarity">
    <text evidence="1">Belongs to the LysR transcriptional regulatory family.</text>
</comment>
<dbReference type="AlphaFoldDB" id="A0A2N7WTD6"/>
<protein>
    <submittedName>
        <fullName evidence="6">LysR family transcriptional regulator</fullName>
    </submittedName>
</protein>
<dbReference type="OrthoDB" id="9076738at2"/>
<feature type="domain" description="HTH lysR-type" evidence="5">
    <location>
        <begin position="1"/>
        <end position="59"/>
    </location>
</feature>
<dbReference type="SUPFAM" id="SSF53850">
    <property type="entry name" value="Periplasmic binding protein-like II"/>
    <property type="match status" value="1"/>
</dbReference>
<dbReference type="STRING" id="863227.GCA_000373005_03273"/>
<dbReference type="EMBL" id="PNYC01000021">
    <property type="protein sequence ID" value="PMS32644.1"/>
    <property type="molecule type" value="Genomic_DNA"/>
</dbReference>
<dbReference type="GO" id="GO:0006351">
    <property type="term" value="P:DNA-templated transcription"/>
    <property type="evidence" value="ECO:0007669"/>
    <property type="project" value="TreeGrafter"/>
</dbReference>
<dbReference type="FunFam" id="1.10.10.10:FF:000001">
    <property type="entry name" value="LysR family transcriptional regulator"/>
    <property type="match status" value="1"/>
</dbReference>
<dbReference type="Gene3D" id="3.40.190.290">
    <property type="match status" value="1"/>
</dbReference>
<gene>
    <name evidence="6" type="ORF">C0Z20_26100</name>
</gene>
<evidence type="ECO:0000256" key="2">
    <source>
        <dbReference type="ARBA" id="ARBA00023015"/>
    </source>
</evidence>
<organism evidence="6 7">
    <name type="scientific">Trinickia symbiotica</name>
    <dbReference type="NCBI Taxonomy" id="863227"/>
    <lineage>
        <taxon>Bacteria</taxon>
        <taxon>Pseudomonadati</taxon>
        <taxon>Pseudomonadota</taxon>
        <taxon>Betaproteobacteria</taxon>
        <taxon>Burkholderiales</taxon>
        <taxon>Burkholderiaceae</taxon>
        <taxon>Trinickia</taxon>
    </lineage>
</organism>
<dbReference type="GO" id="GO:0043565">
    <property type="term" value="F:sequence-specific DNA binding"/>
    <property type="evidence" value="ECO:0007669"/>
    <property type="project" value="TreeGrafter"/>
</dbReference>
<dbReference type="InterPro" id="IPR005119">
    <property type="entry name" value="LysR_subst-bd"/>
</dbReference>
<dbReference type="Pfam" id="PF00126">
    <property type="entry name" value="HTH_1"/>
    <property type="match status" value="1"/>
</dbReference>
<proteinExistence type="inferred from homology"/>
<dbReference type="CDD" id="cd08472">
    <property type="entry name" value="PBP2_CrgA_like_3"/>
    <property type="match status" value="1"/>
</dbReference>
<dbReference type="Proteomes" id="UP000235777">
    <property type="component" value="Unassembled WGS sequence"/>
</dbReference>
<dbReference type="InterPro" id="IPR000847">
    <property type="entry name" value="LysR_HTH_N"/>
</dbReference>
<dbReference type="PANTHER" id="PTHR30537">
    <property type="entry name" value="HTH-TYPE TRANSCRIPTIONAL REGULATOR"/>
    <property type="match status" value="1"/>
</dbReference>
<dbReference type="Gene3D" id="1.10.10.10">
    <property type="entry name" value="Winged helix-like DNA-binding domain superfamily/Winged helix DNA-binding domain"/>
    <property type="match status" value="1"/>
</dbReference>
<dbReference type="RefSeq" id="WP_018441857.1">
    <property type="nucleotide sequence ID" value="NZ_KB890180.1"/>
</dbReference>
<evidence type="ECO:0000256" key="1">
    <source>
        <dbReference type="ARBA" id="ARBA00009437"/>
    </source>
</evidence>
<dbReference type="PROSITE" id="PS50931">
    <property type="entry name" value="HTH_LYSR"/>
    <property type="match status" value="1"/>
</dbReference>
<dbReference type="PANTHER" id="PTHR30537:SF72">
    <property type="entry name" value="LYSR FAMILY TRANSCRIPTIONAL REGULATOR"/>
    <property type="match status" value="1"/>
</dbReference>
<dbReference type="FunFam" id="3.40.190.290:FF:000001">
    <property type="entry name" value="Transcriptional regulator, LysR family"/>
    <property type="match status" value="1"/>
</dbReference>
<dbReference type="InterPro" id="IPR036388">
    <property type="entry name" value="WH-like_DNA-bd_sf"/>
</dbReference>
<dbReference type="InterPro" id="IPR036390">
    <property type="entry name" value="WH_DNA-bd_sf"/>
</dbReference>
<evidence type="ECO:0000313" key="6">
    <source>
        <dbReference type="EMBL" id="PMS32644.1"/>
    </source>
</evidence>
<keyword evidence="2" id="KW-0805">Transcription regulation</keyword>
<dbReference type="SUPFAM" id="SSF46785">
    <property type="entry name" value="Winged helix' DNA-binding domain"/>
    <property type="match status" value="1"/>
</dbReference>
<evidence type="ECO:0000259" key="5">
    <source>
        <dbReference type="PROSITE" id="PS50931"/>
    </source>
</evidence>
<evidence type="ECO:0000256" key="3">
    <source>
        <dbReference type="ARBA" id="ARBA00023125"/>
    </source>
</evidence>
<keyword evidence="3" id="KW-0238">DNA-binding</keyword>
<name>A0A2N7WTD6_9BURK</name>